<reference evidence="1" key="1">
    <citation type="submission" date="2016-12" db="EMBL/GenBank/DDBJ databases">
        <authorList>
            <person name="Moulin L."/>
        </authorList>
    </citation>
    <scope>NUCLEOTIDE SEQUENCE [LARGE SCALE GENOMIC DNA]</scope>
    <source>
        <strain evidence="1">STM 7183</strain>
    </source>
</reference>
<dbReference type="Proteomes" id="UP000195569">
    <property type="component" value="Unassembled WGS sequence"/>
</dbReference>
<dbReference type="Gene3D" id="2.160.10.10">
    <property type="entry name" value="Hexapeptide repeat proteins"/>
    <property type="match status" value="1"/>
</dbReference>
<dbReference type="CDD" id="cd04645">
    <property type="entry name" value="LbH_gamma_CA_like"/>
    <property type="match status" value="1"/>
</dbReference>
<dbReference type="PANTHER" id="PTHR13061:SF29">
    <property type="entry name" value="GAMMA CARBONIC ANHYDRASE-LIKE 1, MITOCHONDRIAL-RELATED"/>
    <property type="match status" value="1"/>
</dbReference>
<proteinExistence type="predicted"/>
<dbReference type="InterPro" id="IPR001451">
    <property type="entry name" value="Hexapep"/>
</dbReference>
<keyword evidence="2" id="KW-1185">Reference proteome</keyword>
<dbReference type="SUPFAM" id="SSF51161">
    <property type="entry name" value="Trimeric LpxA-like enzymes"/>
    <property type="match status" value="1"/>
</dbReference>
<comment type="caution">
    <text evidence="1">The sequence shown here is derived from an EMBL/GenBank/DDBJ whole genome shotgun (WGS) entry which is preliminary data.</text>
</comment>
<evidence type="ECO:0000313" key="2">
    <source>
        <dbReference type="Proteomes" id="UP000195569"/>
    </source>
</evidence>
<dbReference type="InterPro" id="IPR011004">
    <property type="entry name" value="Trimer_LpxA-like_sf"/>
</dbReference>
<dbReference type="EMBL" id="CYGY02000046">
    <property type="protein sequence ID" value="SIT45220.1"/>
    <property type="molecule type" value="Genomic_DNA"/>
</dbReference>
<protein>
    <recommendedName>
        <fullName evidence="3">Gamma carbonic anhydrase family protein</fullName>
    </recommendedName>
</protein>
<dbReference type="OrthoDB" id="9803036at2"/>
<dbReference type="PANTHER" id="PTHR13061">
    <property type="entry name" value="DYNACTIN SUBUNIT P25"/>
    <property type="match status" value="1"/>
</dbReference>
<dbReference type="AlphaFoldDB" id="A0A1N7SCW6"/>
<gene>
    <name evidence="1" type="ORF">BN2476_460098</name>
</gene>
<name>A0A1N7SCW6_9BURK</name>
<evidence type="ECO:0000313" key="1">
    <source>
        <dbReference type="EMBL" id="SIT45220.1"/>
    </source>
</evidence>
<accession>A0A1N7SCW6</accession>
<dbReference type="InterPro" id="IPR050484">
    <property type="entry name" value="Transf_Hexapept/Carb_Anhydrase"/>
</dbReference>
<dbReference type="RefSeq" id="WP_087736551.1">
    <property type="nucleotide sequence ID" value="NZ_CYGY02000046.1"/>
</dbReference>
<organism evidence="1 2">
    <name type="scientific">Paraburkholderia piptadeniae</name>
    <dbReference type="NCBI Taxonomy" id="1701573"/>
    <lineage>
        <taxon>Bacteria</taxon>
        <taxon>Pseudomonadati</taxon>
        <taxon>Pseudomonadota</taxon>
        <taxon>Betaproteobacteria</taxon>
        <taxon>Burkholderiales</taxon>
        <taxon>Burkholderiaceae</taxon>
        <taxon>Paraburkholderia</taxon>
    </lineage>
</organism>
<dbReference type="InterPro" id="IPR047324">
    <property type="entry name" value="LbH_gamma_CA-like"/>
</dbReference>
<sequence>MAIYQLGKHKPVIDVDAYVALEATLIGNVTVGARASVWPGAVLRGDNDAIVVGAGSSVQEGVVLHTVHGCPLVVGKHVTIGHQAVLHGCTIEDGALIGIGAVVLDGAVIGRECLVGARALVTEGKVFPPRSLILGAPARVVRALTDNDIARLHEGAAHYAEGQATYRTALQRIS</sequence>
<dbReference type="Pfam" id="PF00132">
    <property type="entry name" value="Hexapep"/>
    <property type="match status" value="1"/>
</dbReference>
<evidence type="ECO:0008006" key="3">
    <source>
        <dbReference type="Google" id="ProtNLM"/>
    </source>
</evidence>